<reference evidence="1" key="1">
    <citation type="submission" date="2023-10" db="EMBL/GenBank/DDBJ databases">
        <authorList>
            <person name="Chen Y."/>
            <person name="Shah S."/>
            <person name="Dougan E. K."/>
            <person name="Thang M."/>
            <person name="Chan C."/>
        </authorList>
    </citation>
    <scope>NUCLEOTIDE SEQUENCE [LARGE SCALE GENOMIC DNA]</scope>
</reference>
<evidence type="ECO:0000313" key="2">
    <source>
        <dbReference type="Proteomes" id="UP001189429"/>
    </source>
</evidence>
<gene>
    <name evidence="1" type="ORF">PCOR1329_LOCUS83476</name>
</gene>
<name>A0ABN9YDV6_9DINO</name>
<keyword evidence="2" id="KW-1185">Reference proteome</keyword>
<accession>A0ABN9YDV6</accession>
<proteinExistence type="predicted"/>
<comment type="caution">
    <text evidence="1">The sequence shown here is derived from an EMBL/GenBank/DDBJ whole genome shotgun (WGS) entry which is preliminary data.</text>
</comment>
<dbReference type="EMBL" id="CAUYUJ010022098">
    <property type="protein sequence ID" value="CAK0908915.1"/>
    <property type="molecule type" value="Genomic_DNA"/>
</dbReference>
<sequence>MSSATYVAAKRTGLANALNVTASDIEITGFAITSHPDRIPSAARQLSRDSHVTVTTKFTVQIAGSNSAESLTAAIAGMSAAVEAETNLAMAASDWSSEPVITVAPTLTAPSVGAAGSTAGVTSAPTPVPVIMGASMGAVAGTGDPHLQNILGERFDLMQASAAKQIHRRPPVDCS</sequence>
<protein>
    <recommendedName>
        <fullName evidence="3">Subtilisin</fullName>
    </recommendedName>
</protein>
<dbReference type="Proteomes" id="UP001189429">
    <property type="component" value="Unassembled WGS sequence"/>
</dbReference>
<evidence type="ECO:0000313" key="1">
    <source>
        <dbReference type="EMBL" id="CAK0908915.1"/>
    </source>
</evidence>
<evidence type="ECO:0008006" key="3">
    <source>
        <dbReference type="Google" id="ProtNLM"/>
    </source>
</evidence>
<organism evidence="1 2">
    <name type="scientific">Prorocentrum cordatum</name>
    <dbReference type="NCBI Taxonomy" id="2364126"/>
    <lineage>
        <taxon>Eukaryota</taxon>
        <taxon>Sar</taxon>
        <taxon>Alveolata</taxon>
        <taxon>Dinophyceae</taxon>
        <taxon>Prorocentrales</taxon>
        <taxon>Prorocentraceae</taxon>
        <taxon>Prorocentrum</taxon>
    </lineage>
</organism>